<proteinExistence type="predicted"/>
<evidence type="ECO:0000313" key="1">
    <source>
        <dbReference type="EMBL" id="RDE52516.1"/>
    </source>
</evidence>
<comment type="caution">
    <text evidence="1">The sequence shown here is derived from an EMBL/GenBank/DDBJ whole genome shotgun (WGS) entry which is preliminary data.</text>
</comment>
<evidence type="ECO:0000313" key="2">
    <source>
        <dbReference type="Proteomes" id="UP000253831"/>
    </source>
</evidence>
<dbReference type="AlphaFoldDB" id="A0A369XUK3"/>
<gene>
    <name evidence="1" type="ORF">DVS81_01845</name>
</gene>
<reference evidence="1 2" key="1">
    <citation type="submission" date="2018-05" db="EMBL/GenBank/DDBJ databases">
        <title>Integrated omic analyses show evidence that a Ca. Accumulibacter phosphatis strain performs denitrification under micro-aerobic conditions.</title>
        <authorList>
            <person name="Camejo P.Y."/>
            <person name="Katherine M.D."/>
            <person name="Daniel N.R."/>
        </authorList>
    </citation>
    <scope>NUCLEOTIDE SEQUENCE [LARGE SCALE GENOMIC DNA]</scope>
    <source>
        <strain evidence="1">UW-LDO-IC</strain>
    </source>
</reference>
<accession>A0A369XUK3</accession>
<sequence length="192" mass="21416">MQTLHSPKSYFNAATRAAGANAWRVAHKIGLSAEERQDVEHDILLELLERESRYDASRGQPGTFTGLVSQHRAGELTSAIVHDRQHMLFRSSGEDAANECDSDCLDVLADANRVVPRWGEPPRGYDEIHVARDLDYAVSLMDAEQRVLLGLLTEHQDMPMACKASGLSKPTFYRRVADLQMHLRMFGIKAAA</sequence>
<dbReference type="EMBL" id="QPGA01000001">
    <property type="protein sequence ID" value="RDE52516.1"/>
    <property type="molecule type" value="Genomic_DNA"/>
</dbReference>
<organism evidence="1 2">
    <name type="scientific">Candidatus Accumulibacter meliphilus</name>
    <dbReference type="NCBI Taxonomy" id="2211374"/>
    <lineage>
        <taxon>Bacteria</taxon>
        <taxon>Pseudomonadati</taxon>
        <taxon>Pseudomonadota</taxon>
        <taxon>Betaproteobacteria</taxon>
        <taxon>Candidatus Accumulibacter</taxon>
    </lineage>
</organism>
<evidence type="ECO:0008006" key="3">
    <source>
        <dbReference type="Google" id="ProtNLM"/>
    </source>
</evidence>
<protein>
    <recommendedName>
        <fullName evidence="3">Sigma-70 family RNA polymerase sigma factor</fullName>
    </recommendedName>
</protein>
<dbReference type="Proteomes" id="UP000253831">
    <property type="component" value="Unassembled WGS sequence"/>
</dbReference>
<name>A0A369XUK3_9PROT</name>